<evidence type="ECO:0000313" key="15">
    <source>
        <dbReference type="Proteomes" id="UP000236569"/>
    </source>
</evidence>
<dbReference type="PRINTS" id="PR00344">
    <property type="entry name" value="BCTRLSENSOR"/>
</dbReference>
<dbReference type="GO" id="GO:0000155">
    <property type="term" value="F:phosphorelay sensor kinase activity"/>
    <property type="evidence" value="ECO:0007669"/>
    <property type="project" value="InterPro"/>
</dbReference>
<dbReference type="InterPro" id="IPR036097">
    <property type="entry name" value="HisK_dim/P_sf"/>
</dbReference>
<dbReference type="InterPro" id="IPR003661">
    <property type="entry name" value="HisK_dim/P_dom"/>
</dbReference>
<evidence type="ECO:0000256" key="5">
    <source>
        <dbReference type="ARBA" id="ARBA00022679"/>
    </source>
</evidence>
<dbReference type="CDD" id="cd06225">
    <property type="entry name" value="HAMP"/>
    <property type="match status" value="1"/>
</dbReference>
<evidence type="ECO:0000259" key="13">
    <source>
        <dbReference type="PROSITE" id="PS50885"/>
    </source>
</evidence>
<keyword evidence="6 11" id="KW-0812">Transmembrane</keyword>
<dbReference type="SUPFAM" id="SSF55874">
    <property type="entry name" value="ATPase domain of HSP90 chaperone/DNA topoisomerase II/histidine kinase"/>
    <property type="match status" value="1"/>
</dbReference>
<dbReference type="PROSITE" id="PS50109">
    <property type="entry name" value="HIS_KIN"/>
    <property type="match status" value="1"/>
</dbReference>
<dbReference type="PANTHER" id="PTHR45436:SF5">
    <property type="entry name" value="SENSOR HISTIDINE KINASE TRCS"/>
    <property type="match status" value="1"/>
</dbReference>
<dbReference type="GO" id="GO:0005886">
    <property type="term" value="C:plasma membrane"/>
    <property type="evidence" value="ECO:0007669"/>
    <property type="project" value="TreeGrafter"/>
</dbReference>
<reference evidence="15" key="1">
    <citation type="submission" date="2018-01" db="EMBL/GenBank/DDBJ databases">
        <title>Draft Genome Sequence of the Radioresistant Bacterium Deinococcus aerius TR0125, Isolated from the Higher Atmosphere above Japan.</title>
        <authorList>
            <person name="Satoh K."/>
            <person name="Arai H."/>
            <person name="Sanzen T."/>
            <person name="Kawaguchi Y."/>
            <person name="Hayashi H."/>
            <person name="Yokobori S."/>
            <person name="Yamagishi A."/>
            <person name="Oono Y."/>
            <person name="Narumi I."/>
        </authorList>
    </citation>
    <scope>NUCLEOTIDE SEQUENCE [LARGE SCALE GENOMIC DNA]</scope>
    <source>
        <strain evidence="15">TR0125</strain>
    </source>
</reference>
<dbReference type="Proteomes" id="UP000236569">
    <property type="component" value="Unassembled WGS sequence"/>
</dbReference>
<name>A0A2I9CS52_9DEIO</name>
<dbReference type="Pfam" id="PF02518">
    <property type="entry name" value="HATPase_c"/>
    <property type="match status" value="1"/>
</dbReference>
<dbReference type="Gene3D" id="6.10.340.10">
    <property type="match status" value="1"/>
</dbReference>
<keyword evidence="10 11" id="KW-0472">Membrane</keyword>
<sequence>MTFRWRLTLTYAALLGLLLMIAGALSYAAFRHTLYAGLDDALRVYAQKQAEMSLSADRKSPHKENPALDAINRQQPVRMTVYGAGGQEVDWGPSRVGFIPGAGTFQVGAERVFVLKTAGGWIQTSQSDAGVRAALGQILRLELLGVPLLLLLALLVGYLLADRALRPVDQVSDLAARIARSGQPGERVPVAPGSDELARLTRTINDMLGKLDALLTRERLFAHASAHELRTPISVIRATASLALERERSPEAYREALAQVRDVSEDMSALTHRLMELARATRPPGGHVVNLADVTLMATELHATDAQKKHMSLEVTLNDASTTGDLGALVLAAGNLIQNAIQYGPPGSAVHVSCGADDEVARLTVQDVGPGIPQEEMPRLTQPFQRGQGTQNLGGAGLGLALVQVIVEAHGGGLELANRAEGGLRAELVFPRRA</sequence>
<dbReference type="CDD" id="cd00082">
    <property type="entry name" value="HisKA"/>
    <property type="match status" value="1"/>
</dbReference>
<evidence type="ECO:0000256" key="9">
    <source>
        <dbReference type="ARBA" id="ARBA00023012"/>
    </source>
</evidence>
<evidence type="ECO:0000313" key="14">
    <source>
        <dbReference type="EMBL" id="GBF04442.1"/>
    </source>
</evidence>
<keyword evidence="8 11" id="KW-1133">Transmembrane helix</keyword>
<evidence type="ECO:0000256" key="1">
    <source>
        <dbReference type="ARBA" id="ARBA00000085"/>
    </source>
</evidence>
<dbReference type="PANTHER" id="PTHR45436">
    <property type="entry name" value="SENSOR HISTIDINE KINASE YKOH"/>
    <property type="match status" value="1"/>
</dbReference>
<proteinExistence type="predicted"/>
<evidence type="ECO:0000256" key="6">
    <source>
        <dbReference type="ARBA" id="ARBA00022692"/>
    </source>
</evidence>
<feature type="transmembrane region" description="Helical" evidence="11">
    <location>
        <begin position="143"/>
        <end position="161"/>
    </location>
</feature>
<dbReference type="PROSITE" id="PS50885">
    <property type="entry name" value="HAMP"/>
    <property type="match status" value="1"/>
</dbReference>
<dbReference type="SUPFAM" id="SSF47384">
    <property type="entry name" value="Homodimeric domain of signal transducing histidine kinase"/>
    <property type="match status" value="1"/>
</dbReference>
<dbReference type="CDD" id="cd00075">
    <property type="entry name" value="HATPase"/>
    <property type="match status" value="1"/>
</dbReference>
<feature type="domain" description="Histidine kinase" evidence="12">
    <location>
        <begin position="224"/>
        <end position="434"/>
    </location>
</feature>
<keyword evidence="7 14" id="KW-0418">Kinase</keyword>
<dbReference type="Pfam" id="PF00672">
    <property type="entry name" value="HAMP"/>
    <property type="match status" value="1"/>
</dbReference>
<evidence type="ECO:0000256" key="10">
    <source>
        <dbReference type="ARBA" id="ARBA00023136"/>
    </source>
</evidence>
<dbReference type="AlphaFoldDB" id="A0A2I9CS52"/>
<evidence type="ECO:0000256" key="11">
    <source>
        <dbReference type="SAM" id="Phobius"/>
    </source>
</evidence>
<evidence type="ECO:0000256" key="2">
    <source>
        <dbReference type="ARBA" id="ARBA00004370"/>
    </source>
</evidence>
<dbReference type="EMBL" id="BFAG01000002">
    <property type="protein sequence ID" value="GBF04442.1"/>
    <property type="molecule type" value="Genomic_DNA"/>
</dbReference>
<keyword evidence="15" id="KW-1185">Reference proteome</keyword>
<keyword evidence="4" id="KW-0597">Phosphoprotein</keyword>
<evidence type="ECO:0000256" key="4">
    <source>
        <dbReference type="ARBA" id="ARBA00022553"/>
    </source>
</evidence>
<dbReference type="SMART" id="SM00304">
    <property type="entry name" value="HAMP"/>
    <property type="match status" value="1"/>
</dbReference>
<accession>A0A2I9CS52</accession>
<protein>
    <recommendedName>
        <fullName evidence="3">histidine kinase</fullName>
        <ecNumber evidence="3">2.7.13.3</ecNumber>
    </recommendedName>
</protein>
<organism evidence="14 15">
    <name type="scientific">Deinococcus aerius</name>
    <dbReference type="NCBI Taxonomy" id="200253"/>
    <lineage>
        <taxon>Bacteria</taxon>
        <taxon>Thermotogati</taxon>
        <taxon>Deinococcota</taxon>
        <taxon>Deinococci</taxon>
        <taxon>Deinococcales</taxon>
        <taxon>Deinococcaceae</taxon>
        <taxon>Deinococcus</taxon>
    </lineage>
</organism>
<evidence type="ECO:0000256" key="3">
    <source>
        <dbReference type="ARBA" id="ARBA00012438"/>
    </source>
</evidence>
<dbReference type="RefSeq" id="WP_103128016.1">
    <property type="nucleotide sequence ID" value="NZ_BFAG01000002.1"/>
</dbReference>
<dbReference type="OrthoDB" id="9813151at2"/>
<dbReference type="SMART" id="SM00387">
    <property type="entry name" value="HATPase_c"/>
    <property type="match status" value="1"/>
</dbReference>
<dbReference type="SUPFAM" id="SSF158472">
    <property type="entry name" value="HAMP domain-like"/>
    <property type="match status" value="1"/>
</dbReference>
<evidence type="ECO:0000256" key="8">
    <source>
        <dbReference type="ARBA" id="ARBA00022989"/>
    </source>
</evidence>
<dbReference type="InterPro" id="IPR004358">
    <property type="entry name" value="Sig_transdc_His_kin-like_C"/>
</dbReference>
<dbReference type="Pfam" id="PF00512">
    <property type="entry name" value="HisKA"/>
    <property type="match status" value="1"/>
</dbReference>
<comment type="catalytic activity">
    <reaction evidence="1">
        <text>ATP + protein L-histidine = ADP + protein N-phospho-L-histidine.</text>
        <dbReference type="EC" id="2.7.13.3"/>
    </reaction>
</comment>
<dbReference type="InterPro" id="IPR005467">
    <property type="entry name" value="His_kinase_dom"/>
</dbReference>
<dbReference type="Gene3D" id="3.30.565.10">
    <property type="entry name" value="Histidine kinase-like ATPase, C-terminal domain"/>
    <property type="match status" value="1"/>
</dbReference>
<dbReference type="Gene3D" id="1.10.287.130">
    <property type="match status" value="1"/>
</dbReference>
<evidence type="ECO:0000259" key="12">
    <source>
        <dbReference type="PROSITE" id="PS50109"/>
    </source>
</evidence>
<keyword evidence="5" id="KW-0808">Transferase</keyword>
<gene>
    <name evidence="14" type="ORF">DAERI_020039</name>
</gene>
<evidence type="ECO:0000256" key="7">
    <source>
        <dbReference type="ARBA" id="ARBA00022777"/>
    </source>
</evidence>
<dbReference type="InterPro" id="IPR050428">
    <property type="entry name" value="TCS_sensor_his_kinase"/>
</dbReference>
<dbReference type="InterPro" id="IPR036890">
    <property type="entry name" value="HATPase_C_sf"/>
</dbReference>
<comment type="subcellular location">
    <subcellularLocation>
        <location evidence="2">Membrane</location>
    </subcellularLocation>
</comment>
<keyword evidence="9" id="KW-0902">Two-component regulatory system</keyword>
<comment type="caution">
    <text evidence="14">The sequence shown here is derived from an EMBL/GenBank/DDBJ whole genome shotgun (WGS) entry which is preliminary data.</text>
</comment>
<feature type="domain" description="HAMP" evidence="13">
    <location>
        <begin position="162"/>
        <end position="216"/>
    </location>
</feature>
<dbReference type="InterPro" id="IPR003660">
    <property type="entry name" value="HAMP_dom"/>
</dbReference>
<dbReference type="EC" id="2.7.13.3" evidence="3"/>
<dbReference type="InterPro" id="IPR003594">
    <property type="entry name" value="HATPase_dom"/>
</dbReference>
<dbReference type="SMART" id="SM00388">
    <property type="entry name" value="HisKA"/>
    <property type="match status" value="1"/>
</dbReference>